<dbReference type="GO" id="GO:0005783">
    <property type="term" value="C:endoplasmic reticulum"/>
    <property type="evidence" value="ECO:0007669"/>
    <property type="project" value="TreeGrafter"/>
</dbReference>
<dbReference type="GO" id="GO:0004806">
    <property type="term" value="F:triacylglycerol lipase activity"/>
    <property type="evidence" value="ECO:0007669"/>
    <property type="project" value="TreeGrafter"/>
</dbReference>
<dbReference type="InterPro" id="IPR002347">
    <property type="entry name" value="SDR_fam"/>
</dbReference>
<keyword evidence="5" id="KW-1185">Reference proteome</keyword>
<dbReference type="Proteomes" id="UP001337655">
    <property type="component" value="Unassembled WGS sequence"/>
</dbReference>
<dbReference type="PANTHER" id="PTHR44169">
    <property type="entry name" value="NADPH-DEPENDENT 1-ACYLDIHYDROXYACETONE PHOSPHATE REDUCTASE"/>
    <property type="match status" value="1"/>
</dbReference>
<dbReference type="GO" id="GO:0005811">
    <property type="term" value="C:lipid droplet"/>
    <property type="evidence" value="ECO:0007669"/>
    <property type="project" value="TreeGrafter"/>
</dbReference>
<comment type="caution">
    <text evidence="4">The sequence shown here is derived from an EMBL/GenBank/DDBJ whole genome shotgun (WGS) entry which is preliminary data.</text>
</comment>
<reference evidence="4 5" key="1">
    <citation type="submission" date="2023-08" db="EMBL/GenBank/DDBJ databases">
        <title>Black Yeasts Isolated from many extreme environments.</title>
        <authorList>
            <person name="Coleine C."/>
            <person name="Stajich J.E."/>
            <person name="Selbmann L."/>
        </authorList>
    </citation>
    <scope>NUCLEOTIDE SEQUENCE [LARGE SCALE GENOMIC DNA]</scope>
    <source>
        <strain evidence="4 5">CCFEE 5935</strain>
    </source>
</reference>
<evidence type="ECO:0000256" key="3">
    <source>
        <dbReference type="RuleBase" id="RU000363"/>
    </source>
</evidence>
<comment type="similarity">
    <text evidence="1 3">Belongs to the short-chain dehydrogenases/reductases (SDR) family.</text>
</comment>
<evidence type="ECO:0000313" key="5">
    <source>
        <dbReference type="Proteomes" id="UP001337655"/>
    </source>
</evidence>
<evidence type="ECO:0008006" key="6">
    <source>
        <dbReference type="Google" id="ProtNLM"/>
    </source>
</evidence>
<dbReference type="GO" id="GO:0019433">
    <property type="term" value="P:triglyceride catabolic process"/>
    <property type="evidence" value="ECO:0007669"/>
    <property type="project" value="TreeGrafter"/>
</dbReference>
<organism evidence="4 5">
    <name type="scientific">Saxophila tyrrhenica</name>
    <dbReference type="NCBI Taxonomy" id="1690608"/>
    <lineage>
        <taxon>Eukaryota</taxon>
        <taxon>Fungi</taxon>
        <taxon>Dikarya</taxon>
        <taxon>Ascomycota</taxon>
        <taxon>Pezizomycotina</taxon>
        <taxon>Dothideomycetes</taxon>
        <taxon>Dothideomycetidae</taxon>
        <taxon>Mycosphaerellales</taxon>
        <taxon>Extremaceae</taxon>
        <taxon>Saxophila</taxon>
    </lineage>
</organism>
<accession>A0AAV9P3K3</accession>
<gene>
    <name evidence="4" type="ORF">LTR77_007035</name>
</gene>
<dbReference type="GO" id="GO:0000140">
    <property type="term" value="F:acylglycerone-phosphate reductase (NADP+) activity"/>
    <property type="evidence" value="ECO:0007669"/>
    <property type="project" value="TreeGrafter"/>
</dbReference>
<evidence type="ECO:0000256" key="2">
    <source>
        <dbReference type="ARBA" id="ARBA00023002"/>
    </source>
</evidence>
<evidence type="ECO:0000256" key="1">
    <source>
        <dbReference type="ARBA" id="ARBA00006484"/>
    </source>
</evidence>
<dbReference type="EMBL" id="JAVRRT010000011">
    <property type="protein sequence ID" value="KAK5167336.1"/>
    <property type="molecule type" value="Genomic_DNA"/>
</dbReference>
<dbReference type="InterPro" id="IPR036291">
    <property type="entry name" value="NAD(P)-bd_dom_sf"/>
</dbReference>
<keyword evidence="2" id="KW-0560">Oxidoreductase</keyword>
<dbReference type="RefSeq" id="XP_064657042.1">
    <property type="nucleotide sequence ID" value="XM_064804272.1"/>
</dbReference>
<dbReference type="GO" id="GO:0006654">
    <property type="term" value="P:phosphatidic acid biosynthetic process"/>
    <property type="evidence" value="ECO:0007669"/>
    <property type="project" value="TreeGrafter"/>
</dbReference>
<dbReference type="PANTHER" id="PTHR44169:SF3">
    <property type="entry name" value="SHORT-CHAIN DEHYDROGENASE SRDE"/>
    <property type="match status" value="1"/>
</dbReference>
<dbReference type="CDD" id="cd05374">
    <property type="entry name" value="17beta-HSD-like_SDR_c"/>
    <property type="match status" value="1"/>
</dbReference>
<dbReference type="Pfam" id="PF00106">
    <property type="entry name" value="adh_short"/>
    <property type="match status" value="1"/>
</dbReference>
<dbReference type="GeneID" id="89928371"/>
<dbReference type="SUPFAM" id="SSF51735">
    <property type="entry name" value="NAD(P)-binding Rossmann-fold domains"/>
    <property type="match status" value="1"/>
</dbReference>
<evidence type="ECO:0000313" key="4">
    <source>
        <dbReference type="EMBL" id="KAK5167336.1"/>
    </source>
</evidence>
<dbReference type="PRINTS" id="PR00080">
    <property type="entry name" value="SDRFAMILY"/>
</dbReference>
<name>A0AAV9P3K3_9PEZI</name>
<dbReference type="Gene3D" id="3.40.50.720">
    <property type="entry name" value="NAD(P)-binding Rossmann-like Domain"/>
    <property type="match status" value="1"/>
</dbReference>
<sequence>MASGKYALITGVASGGMGEGHMKALLSRGISVIATSIDLKLLEYLDATSHGDDAEVFKLELDVTSKESIAATVERVKEITGGKLDFLLNNAGYGYYMPLLDVDLEKARKQYEVNVWGVLALTQAFFPLLRVAKGTIINQSSMAGVQGFNRPYMGIYSSSKAAVYSLSDYMRVELAPFDIKVLTLVTGAVKTEFYTNIKEGGKPITLPPDSPYNPIRKHIETMMNGSLAGMKGHDRLQVTRSTIATALRYSWLSTRYVRRGFGALKIWLMQLLLPVWLVDRWARQAGSLDKLKQMLASG</sequence>
<proteinExistence type="inferred from homology"/>
<dbReference type="AlphaFoldDB" id="A0AAV9P3K3"/>
<protein>
    <recommendedName>
        <fullName evidence="6">NAD(P)-binding protein</fullName>
    </recommendedName>
</protein>
<dbReference type="PRINTS" id="PR00081">
    <property type="entry name" value="GDHRDH"/>
</dbReference>